<keyword evidence="5" id="KW-1185">Reference proteome</keyword>
<evidence type="ECO:0000256" key="3">
    <source>
        <dbReference type="SAM" id="SignalP"/>
    </source>
</evidence>
<evidence type="ECO:0000313" key="4">
    <source>
        <dbReference type="EMBL" id="GAA4652801.1"/>
    </source>
</evidence>
<dbReference type="SUPFAM" id="SSF111384">
    <property type="entry name" value="OmpH-like"/>
    <property type="match status" value="1"/>
</dbReference>
<evidence type="ECO:0000313" key="5">
    <source>
        <dbReference type="Proteomes" id="UP001500604"/>
    </source>
</evidence>
<dbReference type="InterPro" id="IPR024930">
    <property type="entry name" value="Skp_dom_sf"/>
</dbReference>
<accession>A0ABP8VAP8</accession>
<dbReference type="Proteomes" id="UP001500604">
    <property type="component" value="Unassembled WGS sequence"/>
</dbReference>
<name>A0ABP8VAP8_9GAMM</name>
<dbReference type="RefSeq" id="WP_345199434.1">
    <property type="nucleotide sequence ID" value="NZ_BAABFL010000481.1"/>
</dbReference>
<evidence type="ECO:0000256" key="2">
    <source>
        <dbReference type="ARBA" id="ARBA00022729"/>
    </source>
</evidence>
<dbReference type="InterPro" id="IPR005632">
    <property type="entry name" value="Chaperone_Skp"/>
</dbReference>
<feature type="signal peptide" evidence="3">
    <location>
        <begin position="1"/>
        <end position="21"/>
    </location>
</feature>
<sequence length="173" mass="19649">MLRSIKFALLAMILVAPLSQAAAPNRVAVVNSQMALLESAAAKQYAKVSEQQFGEQINKLKGLESQYKTLMGKLEKEGPMMSEAERTKLQMEMRRKKEDWEYQARQLQVEKNEADQKELAKLQPQLEEAIQAVAKSEGYDVVIERAAARFVKPENDVTRKVIDKLNRLTAKQK</sequence>
<dbReference type="EMBL" id="BAABFL010000481">
    <property type="protein sequence ID" value="GAA4652801.1"/>
    <property type="molecule type" value="Genomic_DNA"/>
</dbReference>
<organism evidence="4 5">
    <name type="scientific">Kistimonas scapharcae</name>
    <dbReference type="NCBI Taxonomy" id="1036133"/>
    <lineage>
        <taxon>Bacteria</taxon>
        <taxon>Pseudomonadati</taxon>
        <taxon>Pseudomonadota</taxon>
        <taxon>Gammaproteobacteria</taxon>
        <taxon>Oceanospirillales</taxon>
        <taxon>Endozoicomonadaceae</taxon>
        <taxon>Kistimonas</taxon>
    </lineage>
</organism>
<evidence type="ECO:0000256" key="1">
    <source>
        <dbReference type="ARBA" id="ARBA00009091"/>
    </source>
</evidence>
<dbReference type="PANTHER" id="PTHR35089">
    <property type="entry name" value="CHAPERONE PROTEIN SKP"/>
    <property type="match status" value="1"/>
</dbReference>
<keyword evidence="2 3" id="KW-0732">Signal</keyword>
<dbReference type="Gene3D" id="3.30.910.20">
    <property type="entry name" value="Skp domain"/>
    <property type="match status" value="1"/>
</dbReference>
<dbReference type="PANTHER" id="PTHR35089:SF1">
    <property type="entry name" value="CHAPERONE PROTEIN SKP"/>
    <property type="match status" value="1"/>
</dbReference>
<dbReference type="Pfam" id="PF03938">
    <property type="entry name" value="OmpH"/>
    <property type="match status" value="1"/>
</dbReference>
<proteinExistence type="inferred from homology"/>
<gene>
    <name evidence="4" type="ORF">GCM10023116_50850</name>
</gene>
<feature type="chain" id="PRO_5045707615" evidence="3">
    <location>
        <begin position="22"/>
        <end position="173"/>
    </location>
</feature>
<dbReference type="SMART" id="SM00935">
    <property type="entry name" value="OmpH"/>
    <property type="match status" value="1"/>
</dbReference>
<protein>
    <submittedName>
        <fullName evidence="4">OmpH family outer membrane protein</fullName>
    </submittedName>
</protein>
<comment type="caution">
    <text evidence="4">The sequence shown here is derived from an EMBL/GenBank/DDBJ whole genome shotgun (WGS) entry which is preliminary data.</text>
</comment>
<comment type="similarity">
    <text evidence="1">Belongs to the Skp family.</text>
</comment>
<reference evidence="5" key="1">
    <citation type="journal article" date="2019" name="Int. J. Syst. Evol. Microbiol.">
        <title>The Global Catalogue of Microorganisms (GCM) 10K type strain sequencing project: providing services to taxonomists for standard genome sequencing and annotation.</title>
        <authorList>
            <consortium name="The Broad Institute Genomics Platform"/>
            <consortium name="The Broad Institute Genome Sequencing Center for Infectious Disease"/>
            <person name="Wu L."/>
            <person name="Ma J."/>
        </authorList>
    </citation>
    <scope>NUCLEOTIDE SEQUENCE [LARGE SCALE GENOMIC DNA]</scope>
    <source>
        <strain evidence="5">JCM 17805</strain>
    </source>
</reference>